<keyword evidence="1" id="KW-0175">Coiled coil</keyword>
<sequence>MASNNSDKILILQAVVYDPEKTEEMMVRISNGAYSPHSLKMEINNLKKVKEEVNNLILQEKAEKEGKELEEILIRHLKKEVPIKRLCIHL</sequence>
<reference evidence="2" key="2">
    <citation type="journal article" date="2021" name="Genome Biol. Evol.">
        <title>Developing a high-quality reference genome for a parasitic bivalve with doubly uniparental inheritance (Bivalvia: Unionida).</title>
        <authorList>
            <person name="Smith C.H."/>
        </authorList>
    </citation>
    <scope>NUCLEOTIDE SEQUENCE</scope>
    <source>
        <strain evidence="2">CHS0354</strain>
        <tissue evidence="2">Mantle</tissue>
    </source>
</reference>
<reference evidence="2" key="3">
    <citation type="submission" date="2023-05" db="EMBL/GenBank/DDBJ databases">
        <authorList>
            <person name="Smith C.H."/>
        </authorList>
    </citation>
    <scope>NUCLEOTIDE SEQUENCE</scope>
    <source>
        <strain evidence="2">CHS0354</strain>
        <tissue evidence="2">Mantle</tissue>
    </source>
</reference>
<dbReference type="AlphaFoldDB" id="A0AAE0SQR3"/>
<dbReference type="Proteomes" id="UP001195483">
    <property type="component" value="Unassembled WGS sequence"/>
</dbReference>
<reference evidence="2" key="1">
    <citation type="journal article" date="2021" name="Genome Biol. Evol.">
        <title>A High-Quality Reference Genome for a Parasitic Bivalve with Doubly Uniparental Inheritance (Bivalvia: Unionida).</title>
        <authorList>
            <person name="Smith C.H."/>
        </authorList>
    </citation>
    <scope>NUCLEOTIDE SEQUENCE</scope>
    <source>
        <strain evidence="2">CHS0354</strain>
    </source>
</reference>
<name>A0AAE0SQR3_9BIVA</name>
<organism evidence="2 3">
    <name type="scientific">Potamilus streckersoni</name>
    <dbReference type="NCBI Taxonomy" id="2493646"/>
    <lineage>
        <taxon>Eukaryota</taxon>
        <taxon>Metazoa</taxon>
        <taxon>Spiralia</taxon>
        <taxon>Lophotrochozoa</taxon>
        <taxon>Mollusca</taxon>
        <taxon>Bivalvia</taxon>
        <taxon>Autobranchia</taxon>
        <taxon>Heteroconchia</taxon>
        <taxon>Palaeoheterodonta</taxon>
        <taxon>Unionida</taxon>
        <taxon>Unionoidea</taxon>
        <taxon>Unionidae</taxon>
        <taxon>Ambleminae</taxon>
        <taxon>Lampsilini</taxon>
        <taxon>Potamilus</taxon>
    </lineage>
</organism>
<evidence type="ECO:0000256" key="1">
    <source>
        <dbReference type="SAM" id="Coils"/>
    </source>
</evidence>
<protein>
    <submittedName>
        <fullName evidence="2">Uncharacterized protein</fullName>
    </submittedName>
</protein>
<comment type="caution">
    <text evidence="2">The sequence shown here is derived from an EMBL/GenBank/DDBJ whole genome shotgun (WGS) entry which is preliminary data.</text>
</comment>
<keyword evidence="3" id="KW-1185">Reference proteome</keyword>
<proteinExistence type="predicted"/>
<evidence type="ECO:0000313" key="3">
    <source>
        <dbReference type="Proteomes" id="UP001195483"/>
    </source>
</evidence>
<evidence type="ECO:0000313" key="2">
    <source>
        <dbReference type="EMBL" id="KAK3596451.1"/>
    </source>
</evidence>
<dbReference type="EMBL" id="JAEAOA010000987">
    <property type="protein sequence ID" value="KAK3596451.1"/>
    <property type="molecule type" value="Genomic_DNA"/>
</dbReference>
<gene>
    <name evidence="2" type="ORF">CHS0354_015923</name>
</gene>
<accession>A0AAE0SQR3</accession>
<feature type="coiled-coil region" evidence="1">
    <location>
        <begin position="39"/>
        <end position="70"/>
    </location>
</feature>